<reference evidence="8" key="1">
    <citation type="submission" date="2020-05" db="EMBL/GenBank/DDBJ databases">
        <authorList>
            <person name="Chiriac C."/>
            <person name="Salcher M."/>
            <person name="Ghai R."/>
            <person name="Kavagutti S V."/>
        </authorList>
    </citation>
    <scope>NUCLEOTIDE SEQUENCE</scope>
</reference>
<evidence type="ECO:0000256" key="2">
    <source>
        <dbReference type="ARBA" id="ARBA00022448"/>
    </source>
</evidence>
<keyword evidence="3" id="KW-1003">Cell membrane</keyword>
<keyword evidence="2" id="KW-0813">Transport</keyword>
<feature type="transmembrane region" description="Helical" evidence="7">
    <location>
        <begin position="46"/>
        <end position="69"/>
    </location>
</feature>
<dbReference type="GO" id="GO:0005886">
    <property type="term" value="C:plasma membrane"/>
    <property type="evidence" value="ECO:0007669"/>
    <property type="project" value="UniProtKB-SubCell"/>
</dbReference>
<proteinExistence type="predicted"/>
<sequence>MKKIGAAASLTDAFGFVGSCMAQILMVLQRFEAWPIWFVVDAVYTYQFWHGGQYLTSILYFIFVLLAIGGWRRWLSKAKSAH</sequence>
<evidence type="ECO:0000256" key="7">
    <source>
        <dbReference type="SAM" id="Phobius"/>
    </source>
</evidence>
<dbReference type="EMBL" id="CAFBNG010000039">
    <property type="protein sequence ID" value="CAB4935854.1"/>
    <property type="molecule type" value="Genomic_DNA"/>
</dbReference>
<gene>
    <name evidence="8" type="ORF">UFOPK3774_00333</name>
</gene>
<organism evidence="8">
    <name type="scientific">freshwater metagenome</name>
    <dbReference type="NCBI Taxonomy" id="449393"/>
    <lineage>
        <taxon>unclassified sequences</taxon>
        <taxon>metagenomes</taxon>
        <taxon>ecological metagenomes</taxon>
    </lineage>
</organism>
<evidence type="ECO:0000256" key="5">
    <source>
        <dbReference type="ARBA" id="ARBA00022989"/>
    </source>
</evidence>
<evidence type="ECO:0000313" key="8">
    <source>
        <dbReference type="EMBL" id="CAB4935854.1"/>
    </source>
</evidence>
<evidence type="ECO:0000256" key="1">
    <source>
        <dbReference type="ARBA" id="ARBA00004651"/>
    </source>
</evidence>
<name>A0A6J7IZS2_9ZZZZ</name>
<dbReference type="PANTHER" id="PTHR36122">
    <property type="entry name" value="NICOTINAMIDE RIBOSIDE TRANSPORTER PNUC"/>
    <property type="match status" value="1"/>
</dbReference>
<keyword evidence="5 7" id="KW-1133">Transmembrane helix</keyword>
<dbReference type="PANTHER" id="PTHR36122:SF2">
    <property type="entry name" value="NICOTINAMIDE RIBOSIDE TRANSPORTER PNUC"/>
    <property type="match status" value="1"/>
</dbReference>
<dbReference type="InterPro" id="IPR006419">
    <property type="entry name" value="NMN_transpt_PnuC"/>
</dbReference>
<keyword evidence="6 7" id="KW-0472">Membrane</keyword>
<dbReference type="NCBIfam" id="TIGR01528">
    <property type="entry name" value="NMN_trans_PnuC"/>
    <property type="match status" value="1"/>
</dbReference>
<evidence type="ECO:0000256" key="3">
    <source>
        <dbReference type="ARBA" id="ARBA00022475"/>
    </source>
</evidence>
<dbReference type="AlphaFoldDB" id="A0A6J7IZS2"/>
<evidence type="ECO:0000256" key="4">
    <source>
        <dbReference type="ARBA" id="ARBA00022692"/>
    </source>
</evidence>
<accession>A0A6J7IZS2</accession>
<dbReference type="GO" id="GO:0034257">
    <property type="term" value="F:nicotinamide riboside transmembrane transporter activity"/>
    <property type="evidence" value="ECO:0007669"/>
    <property type="project" value="InterPro"/>
</dbReference>
<dbReference type="Pfam" id="PF04973">
    <property type="entry name" value="NMN_transporter"/>
    <property type="match status" value="1"/>
</dbReference>
<protein>
    <submittedName>
        <fullName evidence="8">Unannotated protein</fullName>
    </submittedName>
</protein>
<evidence type="ECO:0000256" key="6">
    <source>
        <dbReference type="ARBA" id="ARBA00023136"/>
    </source>
</evidence>
<keyword evidence="4 7" id="KW-0812">Transmembrane</keyword>
<comment type="subcellular location">
    <subcellularLocation>
        <location evidence="1">Cell membrane</location>
        <topology evidence="1">Multi-pass membrane protein</topology>
    </subcellularLocation>
</comment>